<keyword evidence="1" id="KW-1133">Transmembrane helix</keyword>
<protein>
    <submittedName>
        <fullName evidence="2">Uncharacterized protein</fullName>
    </submittedName>
</protein>
<sequence length="356" mass="40492">MQGCIIYYHTLVFAQCVFSLRTLGLSQVDLIYHGILIMAFVYQVFLYMDCLRQRNLTHMYIYTGVLLVIWTGIQTIQHMMFEKVGCHNKLLHMSVIISNTSLIFQDTVDENVSNIKPFEYAILVLVPICFVVMAGCIVKLYSLFKWNHYKSHTLSPSAAGNSGDDDDTRLRTTLMAWSILTGLLKLDFFFLFAYAAQLVPSSMMEYTVPPYESVVVFCASVLAFLLATQGTRTENIKAMWLFSLVLLGSVGYLGYRLFTFGIPRDVTRDPYLLTRYNLLFTTLTLTLLVIMTLCTCLVCIKNVSFHKVHISDTYHCTCPTCFAVSSTLLLPQEEKQQREPSVYHSSNCSIASRSIK</sequence>
<dbReference type="PANTHER" id="PTHR34391">
    <property type="entry name" value="UPF0658 GOLGI APPARATUS MEMBRANE PROTEIN C1952.10C-RELATED"/>
    <property type="match status" value="1"/>
</dbReference>
<feature type="transmembrane region" description="Helical" evidence="1">
    <location>
        <begin position="60"/>
        <end position="81"/>
    </location>
</feature>
<feature type="transmembrane region" description="Helical" evidence="1">
    <location>
        <begin position="239"/>
        <end position="258"/>
    </location>
</feature>
<gene>
    <name evidence="2" type="ORF">FB192DRAFT_1288873</name>
</gene>
<dbReference type="AlphaFoldDB" id="A0A8H4BAS8"/>
<dbReference type="EMBL" id="JAAECE010000007">
    <property type="protein sequence ID" value="KAF1798765.1"/>
    <property type="molecule type" value="Genomic_DNA"/>
</dbReference>
<organism evidence="2 3">
    <name type="scientific">Mucor circinelloides f. lusitanicus</name>
    <name type="common">Mucor racemosus var. lusitanicus</name>
    <dbReference type="NCBI Taxonomy" id="29924"/>
    <lineage>
        <taxon>Eukaryota</taxon>
        <taxon>Fungi</taxon>
        <taxon>Fungi incertae sedis</taxon>
        <taxon>Mucoromycota</taxon>
        <taxon>Mucoromycotina</taxon>
        <taxon>Mucoromycetes</taxon>
        <taxon>Mucorales</taxon>
        <taxon>Mucorineae</taxon>
        <taxon>Mucoraceae</taxon>
        <taxon>Mucor</taxon>
    </lineage>
</organism>
<feature type="transmembrane region" description="Helical" evidence="1">
    <location>
        <begin position="30"/>
        <end position="48"/>
    </location>
</feature>
<name>A0A8H4BAS8_MUCCL</name>
<feature type="transmembrane region" description="Helical" evidence="1">
    <location>
        <begin position="208"/>
        <end position="227"/>
    </location>
</feature>
<dbReference type="PANTHER" id="PTHR34391:SF1">
    <property type="entry name" value="UPF0658 GOLGI APPARATUS MEMBRANE PROTEIN C1952.10C-RELATED"/>
    <property type="match status" value="1"/>
</dbReference>
<feature type="transmembrane region" description="Helical" evidence="1">
    <location>
        <begin position="174"/>
        <end position="196"/>
    </location>
</feature>
<evidence type="ECO:0000313" key="2">
    <source>
        <dbReference type="EMBL" id="KAF1798765.1"/>
    </source>
</evidence>
<comment type="caution">
    <text evidence="2">The sequence shown here is derived from an EMBL/GenBank/DDBJ whole genome shotgun (WGS) entry which is preliminary data.</text>
</comment>
<accession>A0A8H4BAS8</accession>
<dbReference type="InterPro" id="IPR040410">
    <property type="entry name" value="UPF0658_Golgi"/>
</dbReference>
<evidence type="ECO:0000256" key="1">
    <source>
        <dbReference type="SAM" id="Phobius"/>
    </source>
</evidence>
<feature type="transmembrane region" description="Helical" evidence="1">
    <location>
        <begin position="278"/>
        <end position="300"/>
    </location>
</feature>
<reference evidence="2 3" key="1">
    <citation type="submission" date="2019-09" db="EMBL/GenBank/DDBJ databases">
        <authorList>
            <consortium name="DOE Joint Genome Institute"/>
            <person name="Mondo S.J."/>
            <person name="Navarro-Mendoza M.I."/>
            <person name="Perez-Arques C."/>
            <person name="Panchal S."/>
            <person name="Nicolas F.E."/>
            <person name="Ganguly P."/>
            <person name="Pangilinan J."/>
            <person name="Grigoriev I."/>
            <person name="Heitman J."/>
            <person name="Sanya K."/>
            <person name="Garre V."/>
        </authorList>
    </citation>
    <scope>NUCLEOTIDE SEQUENCE [LARGE SCALE GENOMIC DNA]</scope>
    <source>
        <strain evidence="2 3">MU402</strain>
    </source>
</reference>
<dbReference type="GO" id="GO:0005794">
    <property type="term" value="C:Golgi apparatus"/>
    <property type="evidence" value="ECO:0007669"/>
    <property type="project" value="TreeGrafter"/>
</dbReference>
<dbReference type="Proteomes" id="UP000469890">
    <property type="component" value="Unassembled WGS sequence"/>
</dbReference>
<keyword evidence="1" id="KW-0812">Transmembrane</keyword>
<keyword evidence="1" id="KW-0472">Membrane</keyword>
<feature type="transmembrane region" description="Helical" evidence="1">
    <location>
        <begin position="120"/>
        <end position="141"/>
    </location>
</feature>
<proteinExistence type="predicted"/>
<evidence type="ECO:0000313" key="3">
    <source>
        <dbReference type="Proteomes" id="UP000469890"/>
    </source>
</evidence>